<evidence type="ECO:0008006" key="6">
    <source>
        <dbReference type="Google" id="ProtNLM"/>
    </source>
</evidence>
<keyword evidence="3" id="KW-0472">Membrane</keyword>
<evidence type="ECO:0000256" key="1">
    <source>
        <dbReference type="ARBA" id="ARBA00004173"/>
    </source>
</evidence>
<feature type="transmembrane region" description="Helical" evidence="3">
    <location>
        <begin position="6"/>
        <end position="24"/>
    </location>
</feature>
<dbReference type="InterPro" id="IPR043502">
    <property type="entry name" value="DNA/RNA_pol_sf"/>
</dbReference>
<dbReference type="AlphaFoldDB" id="A0A2T3YQ33"/>
<reference evidence="4 5" key="1">
    <citation type="submission" date="2016-07" db="EMBL/GenBank/DDBJ databases">
        <title>Multiple horizontal gene transfer events from other fungi enriched the ability of initially mycotrophic Trichoderma (Ascomycota) to feed on dead plant biomass.</title>
        <authorList>
            <consortium name="DOE Joint Genome Institute"/>
            <person name="Aerts A."/>
            <person name="Atanasova L."/>
            <person name="Chenthamara K."/>
            <person name="Zhang J."/>
            <person name="Grujic M."/>
            <person name="Henrissat B."/>
            <person name="Kuo A."/>
            <person name="Salamov A."/>
            <person name="Lipzen A."/>
            <person name="Labutti K."/>
            <person name="Barry K."/>
            <person name="Miao Y."/>
            <person name="Rahimi M.J."/>
            <person name="Shen Q."/>
            <person name="Grigoriev I.V."/>
            <person name="Kubicek C.P."/>
            <person name="Druzhinina I.S."/>
        </authorList>
    </citation>
    <scope>NUCLEOTIDE SEQUENCE [LARGE SCALE GENOMIC DNA]</scope>
    <source>
        <strain evidence="4 5">CBS 433.97</strain>
    </source>
</reference>
<dbReference type="GO" id="GO:0005739">
    <property type="term" value="C:mitochondrion"/>
    <property type="evidence" value="ECO:0007669"/>
    <property type="project" value="UniProtKB-SubCell"/>
</dbReference>
<evidence type="ECO:0000256" key="3">
    <source>
        <dbReference type="SAM" id="Phobius"/>
    </source>
</evidence>
<protein>
    <recommendedName>
        <fullName evidence="6">Reverse transcriptase domain-containing protein</fullName>
    </recommendedName>
</protein>
<dbReference type="EMBL" id="KZ679459">
    <property type="protein sequence ID" value="PTB34688.1"/>
    <property type="molecule type" value="Genomic_DNA"/>
</dbReference>
<name>A0A2T3YQ33_TRIA4</name>
<keyword evidence="3" id="KW-0812">Transmembrane</keyword>
<dbReference type="Gene3D" id="3.30.70.270">
    <property type="match status" value="1"/>
</dbReference>
<keyword evidence="2" id="KW-0496">Mitochondrion</keyword>
<dbReference type="Proteomes" id="UP000240493">
    <property type="component" value="Unassembled WGS sequence"/>
</dbReference>
<dbReference type="SUPFAM" id="SSF56672">
    <property type="entry name" value="DNA/RNA polymerases"/>
    <property type="match status" value="1"/>
</dbReference>
<proteinExistence type="predicted"/>
<evidence type="ECO:0000313" key="4">
    <source>
        <dbReference type="EMBL" id="PTB34688.1"/>
    </source>
</evidence>
<accession>A0A2T3YQ33</accession>
<gene>
    <name evidence="4" type="ORF">M441DRAFT_155164</name>
</gene>
<sequence length="57" mass="7240">INYILRLYLNNFTIAYINNIFIFLKTFKEYKKYIYLILQKLKKVKLFINPKKYIFYF</sequence>
<feature type="non-terminal residue" evidence="4">
    <location>
        <position position="1"/>
    </location>
</feature>
<comment type="subcellular location">
    <subcellularLocation>
        <location evidence="1">Mitochondrion</location>
    </subcellularLocation>
</comment>
<keyword evidence="5" id="KW-1185">Reference proteome</keyword>
<organism evidence="4 5">
    <name type="scientific">Trichoderma asperellum (strain ATCC 204424 / CBS 433.97 / NBRC 101777)</name>
    <dbReference type="NCBI Taxonomy" id="1042311"/>
    <lineage>
        <taxon>Eukaryota</taxon>
        <taxon>Fungi</taxon>
        <taxon>Dikarya</taxon>
        <taxon>Ascomycota</taxon>
        <taxon>Pezizomycotina</taxon>
        <taxon>Sordariomycetes</taxon>
        <taxon>Hypocreomycetidae</taxon>
        <taxon>Hypocreales</taxon>
        <taxon>Hypocreaceae</taxon>
        <taxon>Trichoderma</taxon>
    </lineage>
</organism>
<evidence type="ECO:0000313" key="5">
    <source>
        <dbReference type="Proteomes" id="UP000240493"/>
    </source>
</evidence>
<dbReference type="InterPro" id="IPR043128">
    <property type="entry name" value="Rev_trsase/Diguanyl_cyclase"/>
</dbReference>
<keyword evidence="3" id="KW-1133">Transmembrane helix</keyword>
<evidence type="ECO:0000256" key="2">
    <source>
        <dbReference type="ARBA" id="ARBA00023128"/>
    </source>
</evidence>